<keyword evidence="1" id="KW-0812">Transmembrane</keyword>
<organism evidence="2 3">
    <name type="scientific">Cuneatibacter caecimuris</name>
    <dbReference type="NCBI Taxonomy" id="1796618"/>
    <lineage>
        <taxon>Bacteria</taxon>
        <taxon>Bacillati</taxon>
        <taxon>Bacillota</taxon>
        <taxon>Clostridia</taxon>
        <taxon>Lachnospirales</taxon>
        <taxon>Lachnospiraceae</taxon>
        <taxon>Cuneatibacter</taxon>
    </lineage>
</organism>
<feature type="transmembrane region" description="Helical" evidence="1">
    <location>
        <begin position="37"/>
        <end position="61"/>
    </location>
</feature>
<reference evidence="2 3" key="1">
    <citation type="submission" date="2019-02" db="EMBL/GenBank/DDBJ databases">
        <title>Genomic Encyclopedia of Type Strains, Phase IV (KMG-IV): sequencing the most valuable type-strain genomes for metagenomic binning, comparative biology and taxonomic classification.</title>
        <authorList>
            <person name="Goeker M."/>
        </authorList>
    </citation>
    <scope>NUCLEOTIDE SEQUENCE [LARGE SCALE GENOMIC DNA]</scope>
    <source>
        <strain evidence="2 3">DSM 29486</strain>
    </source>
</reference>
<protein>
    <recommendedName>
        <fullName evidence="4">DUF3899 domain-containing protein</fullName>
    </recommendedName>
</protein>
<dbReference type="EMBL" id="SGXF01000001">
    <property type="protein sequence ID" value="RZT02708.1"/>
    <property type="molecule type" value="Genomic_DNA"/>
</dbReference>
<dbReference type="Proteomes" id="UP000292927">
    <property type="component" value="Unassembled WGS sequence"/>
</dbReference>
<dbReference type="AlphaFoldDB" id="A0A4Q7PRK5"/>
<name>A0A4Q7PRK5_9FIRM</name>
<feature type="transmembrane region" description="Helical" evidence="1">
    <location>
        <begin position="82"/>
        <end position="103"/>
    </location>
</feature>
<sequence>MKKFSKLQKIMLGLSLILMTVCGAVTSIINVEGRQEHIGLTIFGLVMFFVFFICAKYPANVWQMSEKQRMRYKTPKEAEDNYRRVMVTMDVGAAVFISILMLLR</sequence>
<accession>A0A4Q7PRK5</accession>
<evidence type="ECO:0008006" key="4">
    <source>
        <dbReference type="Google" id="ProtNLM"/>
    </source>
</evidence>
<evidence type="ECO:0000313" key="2">
    <source>
        <dbReference type="EMBL" id="RZT02708.1"/>
    </source>
</evidence>
<keyword evidence="3" id="KW-1185">Reference proteome</keyword>
<evidence type="ECO:0000256" key="1">
    <source>
        <dbReference type="SAM" id="Phobius"/>
    </source>
</evidence>
<comment type="caution">
    <text evidence="2">The sequence shown here is derived from an EMBL/GenBank/DDBJ whole genome shotgun (WGS) entry which is preliminary data.</text>
</comment>
<dbReference type="RefSeq" id="WP_130433319.1">
    <property type="nucleotide sequence ID" value="NZ_SGXF01000001.1"/>
</dbReference>
<gene>
    <name evidence="2" type="ORF">EV209_0832</name>
</gene>
<keyword evidence="1" id="KW-1133">Transmembrane helix</keyword>
<proteinExistence type="predicted"/>
<keyword evidence="1" id="KW-0472">Membrane</keyword>
<evidence type="ECO:0000313" key="3">
    <source>
        <dbReference type="Proteomes" id="UP000292927"/>
    </source>
</evidence>